<sequence>MATASPRLWAITVERDAYYFQETDTSRHMFVILTASSEEDARARFLAKHAPIDHYVINAFPYKLGDWIEIDTGDHTKPF</sequence>
<reference evidence="1 2" key="1">
    <citation type="journal article" date="2005" name="Science">
        <title>Complete genome sequence and lytic phase transcription profile of a Coccolithovirus.</title>
        <authorList>
            <person name="Wilson W.H."/>
            <person name="Schroeder D.C."/>
            <person name="Allen M.J."/>
            <person name="Holden M.T.G."/>
            <person name="Parkhill J."/>
            <person name="Barrell B.G."/>
            <person name="Churcher C."/>
            <person name="Hamlin N."/>
            <person name="Mungall K."/>
            <person name="Norbertczak H."/>
            <person name="Quail M.A."/>
            <person name="Price C."/>
            <person name="Rabbinowitsch E."/>
            <person name="Walker D."/>
            <person name="Craigon M."/>
            <person name="Roy D."/>
            <person name="Ghazal P."/>
        </authorList>
    </citation>
    <scope>NUCLEOTIDE SEQUENCE [LARGE SCALE GENOMIC DNA]</scope>
    <source>
        <strain evidence="2">Isolate United Kingdom/English Channel/1999</strain>
    </source>
</reference>
<dbReference type="RefSeq" id="YP_294033.1">
    <property type="nucleotide sequence ID" value="NC_007346.1"/>
</dbReference>
<accession>Q4A2K4</accession>
<gene>
    <name evidence="1" type="ORF">EhV276</name>
</gene>
<keyword evidence="2" id="KW-1185">Reference proteome</keyword>
<organismHost>
    <name type="scientific">Emiliania huxleyi</name>
    <name type="common">Coccolithophore</name>
    <name type="synonym">Pontosphaera huxleyi</name>
    <dbReference type="NCBI Taxonomy" id="2903"/>
</organismHost>
<dbReference type="Proteomes" id="UP000000863">
    <property type="component" value="Segment"/>
</dbReference>
<dbReference type="GeneID" id="3655070"/>
<dbReference type="KEGG" id="vg:3655070"/>
<name>Q4A2K4_EHV8U</name>
<organism evidence="1 2">
    <name type="scientific">Emiliania huxleyi virus 86 (isolate United Kingdom/English Channel/1999)</name>
    <name type="common">EhV-86</name>
    <dbReference type="NCBI Taxonomy" id="654925"/>
    <lineage>
        <taxon>Viruses</taxon>
        <taxon>Varidnaviria</taxon>
        <taxon>Bamfordvirae</taxon>
        <taxon>Nucleocytoviricota</taxon>
        <taxon>Megaviricetes</taxon>
        <taxon>Algavirales</taxon>
        <taxon>Phycodnaviridae</taxon>
        <taxon>Coccolithovirus</taxon>
        <taxon>Coccolithovirus huxleyi</taxon>
        <taxon>Emiliania huxleyi virus 86</taxon>
    </lineage>
</organism>
<evidence type="ECO:0000313" key="1">
    <source>
        <dbReference type="EMBL" id="CAI65702.1"/>
    </source>
</evidence>
<proteinExistence type="predicted"/>
<protein>
    <submittedName>
        <fullName evidence="1">Uncharacterized protein</fullName>
    </submittedName>
</protein>
<dbReference type="EMBL" id="AJ890364">
    <property type="protein sequence ID" value="CAI65702.1"/>
    <property type="molecule type" value="Genomic_DNA"/>
</dbReference>
<evidence type="ECO:0000313" key="2">
    <source>
        <dbReference type="Proteomes" id="UP000000863"/>
    </source>
</evidence>